<keyword evidence="3" id="KW-0699">rRNA-binding</keyword>
<dbReference type="Proteomes" id="UP000051645">
    <property type="component" value="Unassembled WGS sequence"/>
</dbReference>
<gene>
    <name evidence="3" type="primary">rnmV</name>
    <name evidence="6" type="ORF">IV38_GL001749</name>
    <name evidence="7" type="ORF">IV40_GL001806</name>
</gene>
<dbReference type="GO" id="GO:0005737">
    <property type="term" value="C:cytoplasm"/>
    <property type="evidence" value="ECO:0007669"/>
    <property type="project" value="UniProtKB-SubCell"/>
</dbReference>
<keyword evidence="3" id="KW-0255">Endonuclease</keyword>
<dbReference type="InterPro" id="IPR034141">
    <property type="entry name" value="TOPRIM_RNase_M5-like"/>
</dbReference>
<keyword evidence="3" id="KW-0694">RNA-binding</keyword>
<feature type="domain" description="Ribonuclease M5 C-terminal" evidence="5">
    <location>
        <begin position="73"/>
        <end position="157"/>
    </location>
</feature>
<comment type="similarity">
    <text evidence="3">Belongs to the ribonuclease M5 family.</text>
</comment>
<evidence type="ECO:0000313" key="7">
    <source>
        <dbReference type="EMBL" id="KRN30619.1"/>
    </source>
</evidence>
<dbReference type="InterPro" id="IPR025156">
    <property type="entry name" value="RNase_M5_C"/>
</dbReference>
<keyword evidence="3" id="KW-0963">Cytoplasm</keyword>
<keyword evidence="3" id="KW-0540">Nuclease</keyword>
<dbReference type="AlphaFoldDB" id="A0A0R2FSL9"/>
<evidence type="ECO:0000313" key="9">
    <source>
        <dbReference type="Proteomes" id="UP000051751"/>
    </source>
</evidence>
<keyword evidence="1" id="KW-0479">Metal-binding</keyword>
<dbReference type="GO" id="GO:0043822">
    <property type="term" value="F:ribonuclease M5 activity"/>
    <property type="evidence" value="ECO:0007669"/>
    <property type="project" value="UniProtKB-UniRule"/>
</dbReference>
<accession>A0A0R2FSL9</accession>
<dbReference type="Proteomes" id="UP000051751">
    <property type="component" value="Unassembled WGS sequence"/>
</dbReference>
<sequence>MFPNVDTIETHGSAINDAVLEKIALAQEKRGVIVFTDPDFHGEKIRKIISQNVPGVKHAFLPRADAKPYKKGSLGVEHANPAAILRALDHLYTQTSETHQEVTQADLLDHDLLDGPDAKHRRERLGDILHIGYTNGKQLLKRLAMFQISRADFLAAVAELDKGEQ</sequence>
<dbReference type="HAMAP" id="MF_01469">
    <property type="entry name" value="RNase_M5"/>
    <property type="match status" value="1"/>
</dbReference>
<evidence type="ECO:0000256" key="3">
    <source>
        <dbReference type="HAMAP-Rule" id="MF_01469"/>
    </source>
</evidence>
<dbReference type="Gene3D" id="3.40.1360.10">
    <property type="match status" value="1"/>
</dbReference>
<dbReference type="PATRIC" id="fig|81857.3.peg.1766"/>
<dbReference type="NCBIfam" id="TIGR00334">
    <property type="entry name" value="5S_RNA_mat_M5"/>
    <property type="match status" value="1"/>
</dbReference>
<dbReference type="PANTHER" id="PTHR39156:SF1">
    <property type="entry name" value="RIBONUCLEASE M5"/>
    <property type="match status" value="1"/>
</dbReference>
<dbReference type="GO" id="GO:0019843">
    <property type="term" value="F:rRNA binding"/>
    <property type="evidence" value="ECO:0007669"/>
    <property type="project" value="UniProtKB-KW"/>
</dbReference>
<organism evidence="7 8">
    <name type="scientific">Lactobacillus selangorensis</name>
    <dbReference type="NCBI Taxonomy" id="81857"/>
    <lineage>
        <taxon>Bacteria</taxon>
        <taxon>Bacillati</taxon>
        <taxon>Bacillota</taxon>
        <taxon>Bacilli</taxon>
        <taxon>Lactobacillales</taxon>
        <taxon>Lactobacillaceae</taxon>
        <taxon>Lactobacillus</taxon>
    </lineage>
</organism>
<dbReference type="Pfam" id="PF13331">
    <property type="entry name" value="DUF4093"/>
    <property type="match status" value="1"/>
</dbReference>
<evidence type="ECO:0000256" key="1">
    <source>
        <dbReference type="ARBA" id="ARBA00022723"/>
    </source>
</evidence>
<evidence type="ECO:0000313" key="6">
    <source>
        <dbReference type="EMBL" id="KRN27910.1"/>
    </source>
</evidence>
<reference evidence="8 9" key="1">
    <citation type="journal article" date="2015" name="Genome Announc.">
        <title>Expanding the biotechnology potential of lactobacilli through comparative genomics of 213 strains and associated genera.</title>
        <authorList>
            <person name="Sun Z."/>
            <person name="Harris H.M."/>
            <person name="McCann A."/>
            <person name="Guo C."/>
            <person name="Argimon S."/>
            <person name="Zhang W."/>
            <person name="Yang X."/>
            <person name="Jeffery I.B."/>
            <person name="Cooney J.C."/>
            <person name="Kagawa T.F."/>
            <person name="Liu W."/>
            <person name="Song Y."/>
            <person name="Salvetti E."/>
            <person name="Wrobel A."/>
            <person name="Rasinkangas P."/>
            <person name="Parkhill J."/>
            <person name="Rea M.C."/>
            <person name="O'Sullivan O."/>
            <person name="Ritari J."/>
            <person name="Douillard F.P."/>
            <person name="Paul Ross R."/>
            <person name="Yang R."/>
            <person name="Briner A.E."/>
            <person name="Felis G.E."/>
            <person name="de Vos W.M."/>
            <person name="Barrangou R."/>
            <person name="Klaenhammer T.R."/>
            <person name="Caufield P.W."/>
            <person name="Cui Y."/>
            <person name="Zhang H."/>
            <person name="O'Toole P.W."/>
        </authorList>
    </citation>
    <scope>NUCLEOTIDE SEQUENCE [LARGE SCALE GENOMIC DNA]</scope>
    <source>
        <strain evidence="6 9">ATCC BAA-66</strain>
        <strain evidence="7 8">DSM 13344</strain>
    </source>
</reference>
<dbReference type="PANTHER" id="PTHR39156">
    <property type="entry name" value="RIBONUCLEASE M5"/>
    <property type="match status" value="1"/>
</dbReference>
<dbReference type="EMBL" id="JQAZ01000006">
    <property type="protein sequence ID" value="KRN30619.1"/>
    <property type="molecule type" value="Genomic_DNA"/>
</dbReference>
<comment type="caution">
    <text evidence="7">The sequence shown here is derived from an EMBL/GenBank/DDBJ whole genome shotgun (WGS) entry which is preliminary data.</text>
</comment>
<keyword evidence="3" id="KW-0378">Hydrolase</keyword>
<proteinExistence type="inferred from homology"/>
<comment type="catalytic activity">
    <reaction evidence="3">
        <text>Endonucleolytic cleavage of RNA, removing 21 and 42 nucleotides, respectively, from the 5'- and 3'-termini of a 5S-rRNA precursor.</text>
        <dbReference type="EC" id="3.1.26.8"/>
    </reaction>
</comment>
<keyword evidence="8" id="KW-1185">Reference proteome</keyword>
<keyword evidence="2" id="KW-0460">Magnesium</keyword>
<dbReference type="STRING" id="81857.IV38_GL001749"/>
<comment type="function">
    <text evidence="3">Required for correct processing of both the 5' and 3' ends of 5S rRNA precursor. Cleaves both sides of a double-stranded region yielding mature 5S rRNA in one step.</text>
</comment>
<dbReference type="EC" id="3.1.26.8" evidence="3 4"/>
<dbReference type="InterPro" id="IPR004466">
    <property type="entry name" value="RNase_M5"/>
</dbReference>
<name>A0A0R2FSL9_9LACO</name>
<dbReference type="GO" id="GO:0006364">
    <property type="term" value="P:rRNA processing"/>
    <property type="evidence" value="ECO:0007669"/>
    <property type="project" value="UniProtKB-UniRule"/>
</dbReference>
<evidence type="ECO:0000259" key="5">
    <source>
        <dbReference type="Pfam" id="PF13331"/>
    </source>
</evidence>
<comment type="subcellular location">
    <subcellularLocation>
        <location evidence="3">Cytoplasm</location>
    </subcellularLocation>
</comment>
<evidence type="ECO:0000256" key="4">
    <source>
        <dbReference type="NCBIfam" id="TIGR00334"/>
    </source>
</evidence>
<keyword evidence="3" id="KW-0698">rRNA processing</keyword>
<dbReference type="GO" id="GO:0046872">
    <property type="term" value="F:metal ion binding"/>
    <property type="evidence" value="ECO:0007669"/>
    <property type="project" value="UniProtKB-KW"/>
</dbReference>
<protein>
    <recommendedName>
        <fullName evidence="3 4">Ribonuclease M5</fullName>
        <ecNumber evidence="3 4">3.1.26.8</ecNumber>
    </recommendedName>
    <alternativeName>
        <fullName evidence="3">RNase M5</fullName>
    </alternativeName>
    <alternativeName>
        <fullName evidence="3">Ribosomal RNA terminal maturase M5</fullName>
    </alternativeName>
</protein>
<keyword evidence="3" id="KW-0690">Ribosome biogenesis</keyword>
<dbReference type="EMBL" id="JQAT01000005">
    <property type="protein sequence ID" value="KRN27910.1"/>
    <property type="molecule type" value="Genomic_DNA"/>
</dbReference>
<evidence type="ECO:0000256" key="2">
    <source>
        <dbReference type="ARBA" id="ARBA00022842"/>
    </source>
</evidence>
<dbReference type="SUPFAM" id="SSF110455">
    <property type="entry name" value="Toprim domain"/>
    <property type="match status" value="1"/>
</dbReference>
<evidence type="ECO:0000313" key="8">
    <source>
        <dbReference type="Proteomes" id="UP000051645"/>
    </source>
</evidence>
<dbReference type="CDD" id="cd01027">
    <property type="entry name" value="TOPRIM_RNase_M5_like"/>
    <property type="match status" value="1"/>
</dbReference>